<comment type="similarity">
    <text evidence="2">Belongs to the AXUD1 family.</text>
</comment>
<feature type="domain" description="Cysteine/serine-rich nuclear protein N-terminal" evidence="11">
    <location>
        <begin position="65"/>
        <end position="283"/>
    </location>
</feature>
<sequence length="741" mass="83590">MSGVLKRKLDEDPCYSSSSPSSSSGWESDGESSSPETLDSRPSNPSSLPAHFTTTSILKRAKRIRRNNVQFDQVTVFFFPRCQGFTSVASRGGCTLGMGRQHSACRRYTLSEFAQEQQHLRREKLKDRLREEKLEVLKQELAKNGTAESKEAVQLTLDDVSEDDIDISGVDFEGGFFLHPYPSKRRHALLKAAGVKKIDKEEKRELHAIRLSREDCGCDCQGFCEPETCSCSLAGIKCQMDHSSFPCGCTKDGCGNTQGRIEFNSSRVQTHYIHTIMKLELEKRLEESTDTGEQCERRQWLEESTDTGEQCERRQWLEESTDTGEQCERRQWLEESTDTGEQCERRQWLEESTDTGEQCERRQWLEESTDTGEQCERRQWLEESTDTGEQCGRKQWLEESTDTGEQCGRKQWLEESTDTREQCGRKQWLEESTDTGEQCGRKQWLEESTDTGEQCGRRQQQQNPFGFQSEEELRAIPGSPNFHFSAELDPIGENSCSSDMTDSSRSSSQSEYSSGLCAGSSSPQSDKLQSDVDDNGLARILSFNDSDNEDCSSSCSGDSCDRQRQVNFGCFNTLDFFNDNIVEGPQHNTNGEDRSSGHVFGHMSSISECLDENANQDTTMFHSSGSSQAFPSTPSPSIDHSSPSYMDLSLSSDSDFEFFHGFPDYSPGPLYNFLKEYENLDSFLQFQLPSYPSFPKTGTRHLLLESLIGVSESVPEPPAAFTDNQLLEEAIKSSIMESVKV</sequence>
<dbReference type="GO" id="GO:0000981">
    <property type="term" value="F:DNA-binding transcription factor activity, RNA polymerase II-specific"/>
    <property type="evidence" value="ECO:0007669"/>
    <property type="project" value="TreeGrafter"/>
</dbReference>
<feature type="coiled-coil region" evidence="9">
    <location>
        <begin position="115"/>
        <end position="142"/>
    </location>
</feature>
<keyword evidence="5" id="KW-0238">DNA-binding</keyword>
<proteinExistence type="inferred from homology"/>
<feature type="compositionally biased region" description="Low complexity" evidence="10">
    <location>
        <begin position="495"/>
        <end position="514"/>
    </location>
</feature>
<keyword evidence="3" id="KW-0053">Apoptosis</keyword>
<keyword evidence="8" id="KW-0539">Nucleus</keyword>
<dbReference type="InterPro" id="IPR031972">
    <property type="entry name" value="CSRNP_N"/>
</dbReference>
<evidence type="ECO:0000256" key="1">
    <source>
        <dbReference type="ARBA" id="ARBA00004123"/>
    </source>
</evidence>
<evidence type="ECO:0000313" key="13">
    <source>
        <dbReference type="Proteomes" id="UP001230051"/>
    </source>
</evidence>
<gene>
    <name evidence="12" type="ORF">AOXY_G4438</name>
</gene>
<feature type="compositionally biased region" description="Low complexity" evidence="10">
    <location>
        <begin position="16"/>
        <end position="35"/>
    </location>
</feature>
<evidence type="ECO:0000256" key="7">
    <source>
        <dbReference type="ARBA" id="ARBA00023163"/>
    </source>
</evidence>
<feature type="compositionally biased region" description="Polar residues" evidence="10">
    <location>
        <begin position="36"/>
        <end position="51"/>
    </location>
</feature>
<evidence type="ECO:0000313" key="12">
    <source>
        <dbReference type="EMBL" id="KAK1171976.1"/>
    </source>
</evidence>
<evidence type="ECO:0000256" key="8">
    <source>
        <dbReference type="ARBA" id="ARBA00023242"/>
    </source>
</evidence>
<evidence type="ECO:0000256" key="3">
    <source>
        <dbReference type="ARBA" id="ARBA00022703"/>
    </source>
</evidence>
<reference evidence="12" key="1">
    <citation type="submission" date="2022-02" db="EMBL/GenBank/DDBJ databases">
        <title>Atlantic sturgeon de novo genome assembly.</title>
        <authorList>
            <person name="Stock M."/>
            <person name="Klopp C."/>
            <person name="Guiguen Y."/>
            <person name="Cabau C."/>
            <person name="Parinello H."/>
            <person name="Santidrian Yebra-Pimentel E."/>
            <person name="Kuhl H."/>
            <person name="Dirks R.P."/>
            <person name="Guessner J."/>
            <person name="Wuertz S."/>
            <person name="Du K."/>
            <person name="Schartl M."/>
        </authorList>
    </citation>
    <scope>NUCLEOTIDE SEQUENCE</scope>
    <source>
        <strain evidence="12">STURGEONOMICS-FGT-2020</strain>
        <tissue evidence="12">Whole blood</tissue>
    </source>
</reference>
<comment type="caution">
    <text evidence="12">The sequence shown here is derived from an EMBL/GenBank/DDBJ whole genome shotgun (WGS) entry which is preliminary data.</text>
</comment>
<organism evidence="12 13">
    <name type="scientific">Acipenser oxyrinchus oxyrinchus</name>
    <dbReference type="NCBI Taxonomy" id="40147"/>
    <lineage>
        <taxon>Eukaryota</taxon>
        <taxon>Metazoa</taxon>
        <taxon>Chordata</taxon>
        <taxon>Craniata</taxon>
        <taxon>Vertebrata</taxon>
        <taxon>Euteleostomi</taxon>
        <taxon>Actinopterygii</taxon>
        <taxon>Chondrostei</taxon>
        <taxon>Acipenseriformes</taxon>
        <taxon>Acipenseridae</taxon>
        <taxon>Acipenser</taxon>
    </lineage>
</organism>
<protein>
    <recommendedName>
        <fullName evidence="11">Cysteine/serine-rich nuclear protein N-terminal domain-containing protein</fullName>
    </recommendedName>
</protein>
<feature type="compositionally biased region" description="Polar residues" evidence="10">
    <location>
        <begin position="617"/>
        <end position="640"/>
    </location>
</feature>
<evidence type="ECO:0000256" key="5">
    <source>
        <dbReference type="ARBA" id="ARBA00023125"/>
    </source>
</evidence>
<keyword evidence="9" id="KW-0175">Coiled coil</keyword>
<feature type="region of interest" description="Disordered" evidence="10">
    <location>
        <begin position="1"/>
        <end position="51"/>
    </location>
</feature>
<comment type="subcellular location">
    <subcellularLocation>
        <location evidence="1">Nucleus</location>
    </subcellularLocation>
</comment>
<evidence type="ECO:0000256" key="10">
    <source>
        <dbReference type="SAM" id="MobiDB-lite"/>
    </source>
</evidence>
<feature type="region of interest" description="Disordered" evidence="10">
    <location>
        <begin position="477"/>
        <end position="531"/>
    </location>
</feature>
<dbReference type="InterPro" id="IPR023260">
    <property type="entry name" value="Cys/Ser-rich_nuc_prot"/>
</dbReference>
<dbReference type="PANTHER" id="PTHR13580:SF10">
    <property type="entry name" value="CYSTEINE_SERINE-RICH NUCLEAR PROTEIN 1"/>
    <property type="match status" value="1"/>
</dbReference>
<dbReference type="EMBL" id="JAGXEW010000004">
    <property type="protein sequence ID" value="KAK1171976.1"/>
    <property type="molecule type" value="Genomic_DNA"/>
</dbReference>
<dbReference type="GO" id="GO:0006915">
    <property type="term" value="P:apoptotic process"/>
    <property type="evidence" value="ECO:0007669"/>
    <property type="project" value="UniProtKB-KW"/>
</dbReference>
<keyword evidence="6" id="KW-0010">Activator</keyword>
<name>A0AAD8GCN2_ACIOX</name>
<evidence type="ECO:0000259" key="11">
    <source>
        <dbReference type="Pfam" id="PF16019"/>
    </source>
</evidence>
<dbReference type="AlphaFoldDB" id="A0AAD8GCN2"/>
<evidence type="ECO:0000256" key="6">
    <source>
        <dbReference type="ARBA" id="ARBA00023159"/>
    </source>
</evidence>
<dbReference type="Pfam" id="PF16019">
    <property type="entry name" value="CSRNP_N"/>
    <property type="match status" value="1"/>
</dbReference>
<keyword evidence="13" id="KW-1185">Reference proteome</keyword>
<keyword evidence="7" id="KW-0804">Transcription</keyword>
<dbReference type="PANTHER" id="PTHR13580">
    <property type="entry name" value="TGF-BETA INDUCED APOPTOSIS PROTEIN"/>
    <property type="match status" value="1"/>
</dbReference>
<dbReference type="GO" id="GO:0005634">
    <property type="term" value="C:nucleus"/>
    <property type="evidence" value="ECO:0007669"/>
    <property type="project" value="UniProtKB-SubCell"/>
</dbReference>
<dbReference type="GO" id="GO:0043565">
    <property type="term" value="F:sequence-specific DNA binding"/>
    <property type="evidence" value="ECO:0007669"/>
    <property type="project" value="TreeGrafter"/>
</dbReference>
<keyword evidence="4" id="KW-0805">Transcription regulation</keyword>
<dbReference type="PRINTS" id="PR02031">
    <property type="entry name" value="CYSSERRICHNP"/>
</dbReference>
<feature type="region of interest" description="Disordered" evidence="10">
    <location>
        <begin position="617"/>
        <end position="644"/>
    </location>
</feature>
<accession>A0AAD8GCN2</accession>
<evidence type="ECO:0000256" key="4">
    <source>
        <dbReference type="ARBA" id="ARBA00023015"/>
    </source>
</evidence>
<dbReference type="Proteomes" id="UP001230051">
    <property type="component" value="Unassembled WGS sequence"/>
</dbReference>
<evidence type="ECO:0000256" key="9">
    <source>
        <dbReference type="SAM" id="Coils"/>
    </source>
</evidence>
<evidence type="ECO:0000256" key="2">
    <source>
        <dbReference type="ARBA" id="ARBA00008548"/>
    </source>
</evidence>